<organism evidence="2 3">
    <name type="scientific">Flavobacterium gyeonganense</name>
    <dbReference type="NCBI Taxonomy" id="1310418"/>
    <lineage>
        <taxon>Bacteria</taxon>
        <taxon>Pseudomonadati</taxon>
        <taxon>Bacteroidota</taxon>
        <taxon>Flavobacteriia</taxon>
        <taxon>Flavobacteriales</taxon>
        <taxon>Flavobacteriaceae</taxon>
        <taxon>Flavobacterium</taxon>
    </lineage>
</organism>
<reference evidence="2 3" key="1">
    <citation type="submission" date="2024-09" db="EMBL/GenBank/DDBJ databases">
        <authorList>
            <person name="Sun Q."/>
            <person name="Mori K."/>
        </authorList>
    </citation>
    <scope>NUCLEOTIDE SEQUENCE [LARGE SCALE GENOMIC DNA]</scope>
    <source>
        <strain evidence="2 3">CECT 8365</strain>
    </source>
</reference>
<keyword evidence="3" id="KW-1185">Reference proteome</keyword>
<feature type="signal peptide" evidence="1">
    <location>
        <begin position="1"/>
        <end position="23"/>
    </location>
</feature>
<protein>
    <recommendedName>
        <fullName evidence="4">YD repeat-containing protein</fullName>
    </recommendedName>
</protein>
<dbReference type="PROSITE" id="PS51257">
    <property type="entry name" value="PROKAR_LIPOPROTEIN"/>
    <property type="match status" value="1"/>
</dbReference>
<dbReference type="Proteomes" id="UP001589562">
    <property type="component" value="Unassembled WGS sequence"/>
</dbReference>
<accession>A0ABV5HBU8</accession>
<proteinExistence type="predicted"/>
<dbReference type="EMBL" id="JBHMFE010000014">
    <property type="protein sequence ID" value="MFB9109134.1"/>
    <property type="molecule type" value="Genomic_DNA"/>
</dbReference>
<gene>
    <name evidence="2" type="ORF">ACFFVK_11150</name>
</gene>
<sequence length="264" mass="29745">MKTRINKLTLLLLAVFAISCSNDSDNEAPEEITPSYLLTKLNSTSAFNTYKYNDLNKLIEINGTDGSFTSSFNSTLTYNGSGKIQEELKVVSALFSTPSYNRIIYNYDAQGRLTEKKYTQNSSENPAIYDHKQSYIFEYNGSTVTQKLILKGNTLPSSRAVFEYDKKGNVTKSTYYNKIDANTPDGVFFYSHAYTYDTKQNPESSLSSEYRFPNASKNNPIKVIETYNSDAPTTADIVLEYNEGGYPVKKTQSGIVSSYEYKKL</sequence>
<dbReference type="Gene3D" id="2.180.10.10">
    <property type="entry name" value="RHS repeat-associated core"/>
    <property type="match status" value="1"/>
</dbReference>
<keyword evidence="1" id="KW-0732">Signal</keyword>
<evidence type="ECO:0000256" key="1">
    <source>
        <dbReference type="SAM" id="SignalP"/>
    </source>
</evidence>
<name>A0ABV5HBU8_9FLAO</name>
<feature type="chain" id="PRO_5047498713" description="YD repeat-containing protein" evidence="1">
    <location>
        <begin position="24"/>
        <end position="264"/>
    </location>
</feature>
<dbReference type="RefSeq" id="WP_278011925.1">
    <property type="nucleotide sequence ID" value="NZ_CP121112.1"/>
</dbReference>
<evidence type="ECO:0000313" key="2">
    <source>
        <dbReference type="EMBL" id="MFB9109134.1"/>
    </source>
</evidence>
<comment type="caution">
    <text evidence="2">The sequence shown here is derived from an EMBL/GenBank/DDBJ whole genome shotgun (WGS) entry which is preliminary data.</text>
</comment>
<evidence type="ECO:0008006" key="4">
    <source>
        <dbReference type="Google" id="ProtNLM"/>
    </source>
</evidence>
<evidence type="ECO:0000313" key="3">
    <source>
        <dbReference type="Proteomes" id="UP001589562"/>
    </source>
</evidence>